<evidence type="ECO:0008006" key="4">
    <source>
        <dbReference type="Google" id="ProtNLM"/>
    </source>
</evidence>
<comment type="caution">
    <text evidence="2">The sequence shown here is derived from an EMBL/GenBank/DDBJ whole genome shotgun (WGS) entry which is preliminary data.</text>
</comment>
<dbReference type="Proteomes" id="UP001500973">
    <property type="component" value="Unassembled WGS sequence"/>
</dbReference>
<reference evidence="3" key="1">
    <citation type="journal article" date="2019" name="Int. J. Syst. Evol. Microbiol.">
        <title>The Global Catalogue of Microorganisms (GCM) 10K type strain sequencing project: providing services to taxonomists for standard genome sequencing and annotation.</title>
        <authorList>
            <consortium name="The Broad Institute Genomics Platform"/>
            <consortium name="The Broad Institute Genome Sequencing Center for Infectious Disease"/>
            <person name="Wu L."/>
            <person name="Ma J."/>
        </authorList>
    </citation>
    <scope>NUCLEOTIDE SEQUENCE [LARGE SCALE GENOMIC DNA]</scope>
    <source>
        <strain evidence="3">JCM 11756</strain>
    </source>
</reference>
<feature type="transmembrane region" description="Helical" evidence="1">
    <location>
        <begin position="21"/>
        <end position="40"/>
    </location>
</feature>
<evidence type="ECO:0000313" key="2">
    <source>
        <dbReference type="EMBL" id="GAA1422423.1"/>
    </source>
</evidence>
<evidence type="ECO:0000256" key="1">
    <source>
        <dbReference type="SAM" id="Phobius"/>
    </source>
</evidence>
<dbReference type="RefSeq" id="WP_344012317.1">
    <property type="nucleotide sequence ID" value="NZ_BAAAIZ010000030.1"/>
</dbReference>
<accession>A0ABP4JLQ9</accession>
<name>A0ABP4JLQ9_9ACTN</name>
<organism evidence="2 3">
    <name type="scientific">Streptomyces thermospinosisporus</name>
    <dbReference type="NCBI Taxonomy" id="161482"/>
    <lineage>
        <taxon>Bacteria</taxon>
        <taxon>Bacillati</taxon>
        <taxon>Actinomycetota</taxon>
        <taxon>Actinomycetes</taxon>
        <taxon>Kitasatosporales</taxon>
        <taxon>Streptomycetaceae</taxon>
        <taxon>Streptomyces</taxon>
    </lineage>
</organism>
<evidence type="ECO:0000313" key="3">
    <source>
        <dbReference type="Proteomes" id="UP001500973"/>
    </source>
</evidence>
<keyword evidence="1" id="KW-0812">Transmembrane</keyword>
<keyword evidence="1" id="KW-0472">Membrane</keyword>
<protein>
    <recommendedName>
        <fullName evidence="4">LapA family protein</fullName>
    </recommendedName>
</protein>
<dbReference type="EMBL" id="BAAAIZ010000030">
    <property type="protein sequence ID" value="GAA1422423.1"/>
    <property type="molecule type" value="Genomic_DNA"/>
</dbReference>
<gene>
    <name evidence="2" type="ORF">GCM10009601_23900</name>
</gene>
<proteinExistence type="predicted"/>
<keyword evidence="3" id="KW-1185">Reference proteome</keyword>
<sequence length="87" mass="9575">MARNDAHAHGPSTLTVKGRDIRLRTIGFVVLAAVAIWFIAANTGSVTVTLWVSDVTLPMWGILTVTLLVGVLLGLIIAWRRDRRARR</sequence>
<feature type="transmembrane region" description="Helical" evidence="1">
    <location>
        <begin position="60"/>
        <end position="79"/>
    </location>
</feature>
<keyword evidence="1" id="KW-1133">Transmembrane helix</keyword>